<dbReference type="InterPro" id="IPR046673">
    <property type="entry name" value="ToxA_N"/>
</dbReference>
<protein>
    <recommendedName>
        <fullName evidence="4">Dermonecrotic toxin N-terminal domain-containing protein</fullName>
    </recommendedName>
</protein>
<dbReference type="PROSITE" id="PS51450">
    <property type="entry name" value="LRR"/>
    <property type="match status" value="2"/>
</dbReference>
<feature type="region of interest" description="Disordered" evidence="3">
    <location>
        <begin position="2551"/>
        <end position="2595"/>
    </location>
</feature>
<reference evidence="5 6" key="2">
    <citation type="journal article" date="2021" name="Microorganisms">
        <title>The Ever-Expanding Pseudomonas Genus: Description of 43 New Species and Partition of the Pseudomonas putida Group.</title>
        <authorList>
            <person name="Girard L."/>
            <person name="Lood C."/>
            <person name="Hofte M."/>
            <person name="Vandamme P."/>
            <person name="Rokni-Zadeh H."/>
            <person name="van Noort V."/>
            <person name="Lavigne R."/>
            <person name="De Mot R."/>
        </authorList>
    </citation>
    <scope>NUCLEOTIDE SEQUENCE [LARGE SCALE GENOMIC DNA]</scope>
    <source>
        <strain evidence="5 6">SWRI65</strain>
    </source>
</reference>
<dbReference type="Proteomes" id="UP000631521">
    <property type="component" value="Chromosome"/>
</dbReference>
<dbReference type="PANTHER" id="PTHR48051">
    <property type="match status" value="1"/>
</dbReference>
<feature type="domain" description="Dermonecrotic toxin N-terminal" evidence="4">
    <location>
        <begin position="86"/>
        <end position="351"/>
    </location>
</feature>
<name>A0A9E6NY78_9PSED</name>
<accession>A0A9E6NY78</accession>
<proteinExistence type="predicted"/>
<feature type="compositionally biased region" description="Low complexity" evidence="3">
    <location>
        <begin position="2574"/>
        <end position="2595"/>
    </location>
</feature>
<evidence type="ECO:0000313" key="6">
    <source>
        <dbReference type="Proteomes" id="UP000631521"/>
    </source>
</evidence>
<dbReference type="Gene3D" id="3.80.10.10">
    <property type="entry name" value="Ribonuclease Inhibitor"/>
    <property type="match status" value="5"/>
</dbReference>
<dbReference type="SUPFAM" id="SSF52058">
    <property type="entry name" value="L domain-like"/>
    <property type="match status" value="3"/>
</dbReference>
<keyword evidence="6" id="KW-1185">Reference proteome</keyword>
<dbReference type="InterPro" id="IPR050216">
    <property type="entry name" value="LRR_domain-containing"/>
</dbReference>
<dbReference type="InterPro" id="IPR001611">
    <property type="entry name" value="Leu-rich_rpt"/>
</dbReference>
<dbReference type="SMART" id="SM00369">
    <property type="entry name" value="LRR_TYP"/>
    <property type="match status" value="9"/>
</dbReference>
<evidence type="ECO:0000256" key="3">
    <source>
        <dbReference type="SAM" id="MobiDB-lite"/>
    </source>
</evidence>
<dbReference type="KEGG" id="phv:HU739_022085"/>
<evidence type="ECO:0000259" key="4">
    <source>
        <dbReference type="Pfam" id="PF20178"/>
    </source>
</evidence>
<dbReference type="InterPro" id="IPR003591">
    <property type="entry name" value="Leu-rich_rpt_typical-subtyp"/>
</dbReference>
<keyword evidence="2" id="KW-0677">Repeat</keyword>
<dbReference type="Pfam" id="PF20178">
    <property type="entry name" value="ToxA_N"/>
    <property type="match status" value="1"/>
</dbReference>
<keyword evidence="1" id="KW-0433">Leucine-rich repeat</keyword>
<dbReference type="RefSeq" id="WP_186551458.1">
    <property type="nucleotide sequence ID" value="NZ_CP077091.1"/>
</dbReference>
<dbReference type="PANTHER" id="PTHR48051:SF1">
    <property type="entry name" value="RAS SUPPRESSOR PROTEIN 1"/>
    <property type="match status" value="1"/>
</dbReference>
<dbReference type="InterPro" id="IPR032675">
    <property type="entry name" value="LRR_dom_sf"/>
</dbReference>
<gene>
    <name evidence="5" type="ORF">HU739_022085</name>
</gene>
<evidence type="ECO:0000256" key="2">
    <source>
        <dbReference type="ARBA" id="ARBA00022737"/>
    </source>
</evidence>
<reference evidence="5 6" key="1">
    <citation type="journal article" date="2020" name="Microorganisms">
        <title>Reliable Identification of Environmental Pseudomonas Isolates Using the rpoD Gene.</title>
        <authorList>
            <consortium name="The Broad Institute Genome Sequencing Platform"/>
            <person name="Girard L."/>
            <person name="Lood C."/>
            <person name="Rokni-Zadeh H."/>
            <person name="van Noort V."/>
            <person name="Lavigne R."/>
            <person name="De Mot R."/>
        </authorList>
    </citation>
    <scope>NUCLEOTIDE SEQUENCE [LARGE SCALE GENOMIC DNA]</scope>
    <source>
        <strain evidence="5 6">SWRI65</strain>
    </source>
</reference>
<organism evidence="5 6">
    <name type="scientific">Pseudomonas hamedanensis</name>
    <dbReference type="NCBI Taxonomy" id="2745504"/>
    <lineage>
        <taxon>Bacteria</taxon>
        <taxon>Pseudomonadati</taxon>
        <taxon>Pseudomonadota</taxon>
        <taxon>Gammaproteobacteria</taxon>
        <taxon>Pseudomonadales</taxon>
        <taxon>Pseudomonadaceae</taxon>
        <taxon>Pseudomonas</taxon>
    </lineage>
</organism>
<evidence type="ECO:0000313" key="5">
    <source>
        <dbReference type="EMBL" id="QXI16569.1"/>
    </source>
</evidence>
<dbReference type="EMBL" id="CP077091">
    <property type="protein sequence ID" value="QXI16569.1"/>
    <property type="molecule type" value="Genomic_DNA"/>
</dbReference>
<sequence length="2595" mass="289066">MPSIERVQSSLDAPNGLQPDSHYLHWQASLPAWLHKASTPRRLALKESQPALPPKLQSASATGLAQLTTLGVEHWTVQNDVDQLLSQFRDVKAFAEPLLKAEIKARFDLDLDVKSTFLRLYVAQTTGLFAIKTGARTWTLSLLDAALHNFEEKETGEDAFEDLSTFITEPSASGQFDTQPWVKAKMSIAAFTAMCRELDIGAQYKTYLDDHLGITDTEKGAALHTAIDKSQKAALKTALQFARISGDISATYYRSLNALIDGVPHLRINGQRLLCHGLTMMSAPLTGPIVFGPVADDADTSGKTARVIAYVPDDPLHPVKEYASSADFEKELTRQLRASDYQMFFSRFINHEHRGTFFAGLNVRLGRIKWHDPVYGSSEPVWRDEPFERPDLQLNSTLISTDLWQHLYESKMNKILNDARVIAVATASVDSKARWALWDSFVDIASAILQAAAFVIAPFVPVLGEMMMAYMAYQFLDEVFEGIVEWAQGQTAEAIQHLIGTVDSLLQLGMFAVGGAIAVGEFRKVLPKEVVAFIDRFKPVKLDNGQTRYWDADLSRYQQKSLPPAGSKPSKLGLHEVQGKQILPLEDAHYAVRQSATPGQYRIEHPTRPDAYKPVVRHNGDGAWHTELETPLQWDKATALRRIGHEMEGFTPARREQILQVSGYNENALRKMHVDQEPLPPLLADSIARFRIDQDLQQFIDQLASDQAEQYRAADPLTQLQLLVEHGRWPADKRLRLRDPQGATLWESSSDASLPLIDLRQDNLFEGDLLKTLLRSLDEAQAKELLGEAFGDPDLPLDVRAGKLRAQLLQLARAQRGALFEARYQALAAVDDPLHSKLAEFEPVLPPRVTQELLNTTTSDELLQISEGRLPQRQQNLMHMASEEVRVTRAFEGLHLDSVNNPDTDSLALHSLRYVPGWSGEVRLEIREGRYEGRMLDSTGRADAPAQKVLVRQRDGTYQPFDDRGQSLHSATDFYSSILYALPDAEREALNIHIGQGDQLKNAIRARPFERSELRVAMALEPVRDPELETLRLLGREGYGQTPHRIDVSGPGQGAREPTLAQRIQEILRGFSTEEAQAFATRFTRVPRGLTNELARLRSEFSEMSASLRRWEAEIPATDPHTRRRLTVPERRAAQRSRAALRDALERCWRRETRDGYGYSLQIRDPIVGELPTLNADFSHVRSLVINGSVSTGAIDPFLQRFAQLISIDARNLRLPDLPQALTSMPALRRLVIRNSGITMTPANRSILASLPQLSFLDLASNPLGMPFDVHTMPALGYLNLDNTGITALPERLLEHPALVTGRFAGNRISEIPQAFADLSGQLSGGFVLANNPLSPASRDLIKNYYRRTQKHFGVLPEQIDIDQAISLFPSLSVDDAVELFYQLPGSMAQGRAQLASWESEFGRLQSDLAVWIKDVPEYAPATGEPLNLDEQTRELLARAEFSDKLQGFWRERWSFPPYTRSIALEANLNFMGEMPRLDTDFSHVLNLTLRGNKNVSGMLAFLQRFQNLTLLDLRRFDFDPATLSIIDLPALHTLKLNDCGVVMTPENQARLLSMTDLTLLELSNNPLGTFPDLNLMPELTHVDLSSTGLSQVPAGLADHSGLGVANFSGNLISELPDALFDLPATQADGMDFADNPLSPATRERIKTYHRQTGQDFDVLADPADIALARQLFPSLDKVTATDLIYSLPGTLADSRAQLTTWRAELSDLQADLNLWADQVPRRDPVIGAALDAYEIQANRASRADFAQQLVNFWRSLTGDANGREDVFEATLTFQGEMPVLRANFDHVARLNLRGNPAVTRVGPFLEQFPYVDVLELHRFTLGEIPQALLRLPELKEVTLTHCNLTLTTDGQSVLEALSDLERLNLSHNVLGQAPDIVNMPQLNDLRLSGTAIDTLPNGIALHPNLRTAMLDGNAISELPEDFFTLDIDLANDTDLSNNPLSVTARDRIKAYYRDTGLHFGVLPDQHDVDLVKLLFPGLSNGDAIRIIYQLPGTLADSHVQLLRWRDEFARMHNDLDVWSERAALYNLDGQVMSLAERTIQLRHRKIFSQEVKQLWRNRFLDGPDNPITELRFYGDLPALGADFSHVSQLVLTGNKGLKAVDGFLRGFTDLKTLEMRDFALGRFLDNIAPAVDTLILSNCGIVFDETAQAVLSSLTKLETLELYDNPLRGVPDVSLLPALQYIDLASTGIEQIPVGLPERSKLKTAILSENNIRELPDALFQVPGAVSQGFDLSNNPLSSTARERIKTYRQNKGGDFGVWVIPEDIQLARTLYPRSSPQSLSDIVYKLPGTLAEGRAELLRRQSEIAMLVSDLQSWASAVPPDPVTGEPLRGEMLEQETANRLQFKESLERCWRRIVAQGTAASEFSFNLPLRGELPSLSADFGHVKRLTLLNTSATRPRLGQWLDRFPHLQTLAIHGYQLGSIPEAIWQMADLTTLSLPDCAVILTPHAVDSMSRMNNLGSLTLRNNPLGRTPDLRRMTALFWLDLSNTGLREFPAGLLDRPFLTYADLSNNAISELPSRLSNIRTVDFNFSGNDLSAPSQQYVANQRLARQRARGGQDRSEPVEGFEDADSRVGSSGSRTSSVSTVSSAESGA</sequence>
<evidence type="ECO:0000256" key="1">
    <source>
        <dbReference type="ARBA" id="ARBA00022614"/>
    </source>
</evidence>
<dbReference type="GO" id="GO:0005737">
    <property type="term" value="C:cytoplasm"/>
    <property type="evidence" value="ECO:0007669"/>
    <property type="project" value="TreeGrafter"/>
</dbReference>